<name>A0ABD2Q393_9PLAT</name>
<dbReference type="AlphaFoldDB" id="A0ABD2Q393"/>
<keyword evidence="1" id="KW-0853">WD repeat</keyword>
<dbReference type="PANTHER" id="PTHR46108:SF4">
    <property type="entry name" value="BLUE CHEESE"/>
    <property type="match status" value="1"/>
</dbReference>
<organism evidence="2 3">
    <name type="scientific">Cichlidogyrus casuarinus</name>
    <dbReference type="NCBI Taxonomy" id="1844966"/>
    <lineage>
        <taxon>Eukaryota</taxon>
        <taxon>Metazoa</taxon>
        <taxon>Spiralia</taxon>
        <taxon>Lophotrochozoa</taxon>
        <taxon>Platyhelminthes</taxon>
        <taxon>Monogenea</taxon>
        <taxon>Monopisthocotylea</taxon>
        <taxon>Dactylogyridea</taxon>
        <taxon>Ancyrocephalidae</taxon>
        <taxon>Cichlidogyrus</taxon>
    </lineage>
</organism>
<dbReference type="PANTHER" id="PTHR46108">
    <property type="entry name" value="BLUE CHEESE"/>
    <property type="match status" value="1"/>
</dbReference>
<accession>A0ABD2Q393</accession>
<reference evidence="2 3" key="1">
    <citation type="submission" date="2024-11" db="EMBL/GenBank/DDBJ databases">
        <title>Adaptive evolution of stress response genes in parasites aligns with host niche diversity.</title>
        <authorList>
            <person name="Hahn C."/>
            <person name="Resl P."/>
        </authorList>
    </citation>
    <scope>NUCLEOTIDE SEQUENCE [LARGE SCALE GENOMIC DNA]</scope>
    <source>
        <strain evidence="2">EGGRZ-B1_66</strain>
        <tissue evidence="2">Body</tissue>
    </source>
</reference>
<dbReference type="InterPro" id="IPR051944">
    <property type="entry name" value="BEACH_domain_protein"/>
</dbReference>
<evidence type="ECO:0000256" key="1">
    <source>
        <dbReference type="ARBA" id="ARBA00022574"/>
    </source>
</evidence>
<sequence length="421" mass="46565">MGRPSLSVSFSFDILTYCLVGGDVIMQEYYHQLFSLVASSLQLESQLEASSNAEQFLQQDPSGQKLFEAIYSVIESADTQENGAFEWLVKLFAIWEAIIHGFNLRKNSDEFPNLLLKFIDCLAFVGSRFHLKLPVLRSLASVLTDSRKCRTTFRTISGPQLLLGDLKSVSSETRLIFGQVTNDKVPFSNNQIWSVLLYIKAVFITLSVALRVESAAITSRLFTLEGSANVVIMALDSLGCFNSDMHNMPSQLELEGMILREDEEAIAEEYEVDFGRLISTCSLGSLESLRLGVHTLARRDALAAKDGNTSAMIHWFGASDAHLSLLNALLIIRYLLAVALDQFDFSYFSRDSFTPAELYSSSTGSSASQNSEPDKQHSSPFLLHPGVVILILKLIPKLLPSAPAPRSLVDAVVSLQVRYTV</sequence>
<protein>
    <submittedName>
        <fullName evidence="2">Uncharacterized protein</fullName>
    </submittedName>
</protein>
<evidence type="ECO:0000313" key="3">
    <source>
        <dbReference type="Proteomes" id="UP001626550"/>
    </source>
</evidence>
<dbReference type="Proteomes" id="UP001626550">
    <property type="component" value="Unassembled WGS sequence"/>
</dbReference>
<proteinExistence type="predicted"/>
<evidence type="ECO:0000313" key="2">
    <source>
        <dbReference type="EMBL" id="KAL3314085.1"/>
    </source>
</evidence>
<keyword evidence="3" id="KW-1185">Reference proteome</keyword>
<dbReference type="EMBL" id="JBJKFK010001101">
    <property type="protein sequence ID" value="KAL3314085.1"/>
    <property type="molecule type" value="Genomic_DNA"/>
</dbReference>
<comment type="caution">
    <text evidence="2">The sequence shown here is derived from an EMBL/GenBank/DDBJ whole genome shotgun (WGS) entry which is preliminary data.</text>
</comment>
<gene>
    <name evidence="2" type="ORF">Ciccas_007303</name>
</gene>